<protein>
    <submittedName>
        <fullName evidence="4">Putative NBD/HSP70 family sugar kinase</fullName>
    </submittedName>
</protein>
<evidence type="ECO:0000256" key="1">
    <source>
        <dbReference type="ARBA" id="ARBA00002486"/>
    </source>
</evidence>
<evidence type="ECO:0000313" key="5">
    <source>
        <dbReference type="Proteomes" id="UP000238205"/>
    </source>
</evidence>
<dbReference type="PANTHER" id="PTHR18964:SF149">
    <property type="entry name" value="BIFUNCTIONAL UDP-N-ACETYLGLUCOSAMINE 2-EPIMERASE_N-ACETYLMANNOSAMINE KINASE"/>
    <property type="match status" value="1"/>
</dbReference>
<comment type="caution">
    <text evidence="4">The sequence shown here is derived from an EMBL/GenBank/DDBJ whole genome shotgun (WGS) entry which is preliminary data.</text>
</comment>
<keyword evidence="3" id="KW-0859">Xylose metabolism</keyword>
<dbReference type="Pfam" id="PF00480">
    <property type="entry name" value="ROK"/>
    <property type="match status" value="1"/>
</dbReference>
<dbReference type="SUPFAM" id="SSF46785">
    <property type="entry name" value="Winged helix' DNA-binding domain"/>
    <property type="match status" value="1"/>
</dbReference>
<dbReference type="InterPro" id="IPR036390">
    <property type="entry name" value="WH_DNA-bd_sf"/>
</dbReference>
<name>A0A2T0W678_9LACT</name>
<keyword evidence="5" id="KW-1185">Reference proteome</keyword>
<dbReference type="InterPro" id="IPR043129">
    <property type="entry name" value="ATPase_NBD"/>
</dbReference>
<evidence type="ECO:0000256" key="3">
    <source>
        <dbReference type="ARBA" id="ARBA00022629"/>
    </source>
</evidence>
<dbReference type="RefSeq" id="WP_106193835.1">
    <property type="nucleotide sequence ID" value="NZ_PVTO01000014.1"/>
</dbReference>
<dbReference type="SUPFAM" id="SSF53067">
    <property type="entry name" value="Actin-like ATPase domain"/>
    <property type="match status" value="1"/>
</dbReference>
<dbReference type="GO" id="GO:0016301">
    <property type="term" value="F:kinase activity"/>
    <property type="evidence" value="ECO:0007669"/>
    <property type="project" value="UniProtKB-KW"/>
</dbReference>
<keyword evidence="4" id="KW-0808">Transferase</keyword>
<accession>A0A2T0W678</accession>
<keyword evidence="4" id="KW-0418">Kinase</keyword>
<reference evidence="4 5" key="1">
    <citation type="submission" date="2018-03" db="EMBL/GenBank/DDBJ databases">
        <title>Genomic Encyclopedia of Archaeal and Bacterial Type Strains, Phase II (KMG-II): from individual species to whole genera.</title>
        <authorList>
            <person name="Goeker M."/>
        </authorList>
    </citation>
    <scope>NUCLEOTIDE SEQUENCE [LARGE SCALE GENOMIC DNA]</scope>
    <source>
        <strain evidence="4 5">DSM 13175</strain>
    </source>
</reference>
<dbReference type="InterPro" id="IPR000600">
    <property type="entry name" value="ROK"/>
</dbReference>
<dbReference type="Gene3D" id="1.10.10.10">
    <property type="entry name" value="Winged helix-like DNA-binding domain superfamily/Winged helix DNA-binding domain"/>
    <property type="match status" value="1"/>
</dbReference>
<organism evidence="4 5">
    <name type="scientific">Alkalibacterium olivapovliticus</name>
    <dbReference type="NCBI Taxonomy" id="99907"/>
    <lineage>
        <taxon>Bacteria</taxon>
        <taxon>Bacillati</taxon>
        <taxon>Bacillota</taxon>
        <taxon>Bacilli</taxon>
        <taxon>Lactobacillales</taxon>
        <taxon>Carnobacteriaceae</taxon>
        <taxon>Alkalibacterium</taxon>
    </lineage>
</organism>
<dbReference type="EMBL" id="PVTO01000014">
    <property type="protein sequence ID" value="PRY82217.1"/>
    <property type="molecule type" value="Genomic_DNA"/>
</dbReference>
<dbReference type="GO" id="GO:0042732">
    <property type="term" value="P:D-xylose metabolic process"/>
    <property type="evidence" value="ECO:0007669"/>
    <property type="project" value="UniProtKB-KW"/>
</dbReference>
<dbReference type="CDD" id="cd24077">
    <property type="entry name" value="ASKHA_ATPase_ROK_SaXylR-like"/>
    <property type="match status" value="1"/>
</dbReference>
<evidence type="ECO:0000256" key="2">
    <source>
        <dbReference type="ARBA" id="ARBA00006479"/>
    </source>
</evidence>
<dbReference type="Gene3D" id="3.30.420.40">
    <property type="match status" value="2"/>
</dbReference>
<comment type="function">
    <text evidence="1">Transcriptional repressor of xylose-utilizing enzymes.</text>
</comment>
<dbReference type="Proteomes" id="UP000238205">
    <property type="component" value="Unassembled WGS sequence"/>
</dbReference>
<dbReference type="PANTHER" id="PTHR18964">
    <property type="entry name" value="ROK (REPRESSOR, ORF, KINASE) FAMILY"/>
    <property type="match status" value="1"/>
</dbReference>
<gene>
    <name evidence="4" type="ORF">CLV38_11413</name>
</gene>
<dbReference type="OrthoDB" id="9796533at2"/>
<dbReference type="InterPro" id="IPR036388">
    <property type="entry name" value="WH-like_DNA-bd_sf"/>
</dbReference>
<evidence type="ECO:0000313" key="4">
    <source>
        <dbReference type="EMBL" id="PRY82217.1"/>
    </source>
</evidence>
<proteinExistence type="inferred from homology"/>
<sequence length="391" mass="43555">MFRMKNSIRENNSILVLSEIINQPEISRAMISELTGLNKATVSEIVRRLIDDDYVIEIGPGKSTSSGGRRPIQLTVNKKAGVSISFEVRYDRISYLITSLDGEKLDYTIEESEMNKDNIVDFITEVVEEVKASIGDIPFGIIGVTISIHGIVHENKIEFTPYFDLDQIDLVSLLSERLDMPVYIENEANLSALAEAAFDNEHKSLVSFSAHTGIGAGIILDGKLHRGYKGRAGEVGHTVLYPNGTSCPCGNQGCLEQYCSTKAVVRKFQILKGDPSLTFDDLIDSYHQKDSSTLNMILQFAKDFGIGLMNVIGNYDPEVVYINSELLEEIPELISLLQHYLSMTIYKNVPLKQSILGKKASLYGATVMNLQEFLHVENVEFSLNMEKVLEV</sequence>
<comment type="similarity">
    <text evidence="2">Belongs to the ROK (NagC/XylR) family.</text>
</comment>
<dbReference type="Pfam" id="PF13412">
    <property type="entry name" value="HTH_24"/>
    <property type="match status" value="1"/>
</dbReference>
<keyword evidence="3" id="KW-0119">Carbohydrate metabolism</keyword>
<dbReference type="AlphaFoldDB" id="A0A2T0W678"/>